<evidence type="ECO:0000256" key="2">
    <source>
        <dbReference type="ARBA" id="ARBA00022898"/>
    </source>
</evidence>
<evidence type="ECO:0000259" key="3">
    <source>
        <dbReference type="Pfam" id="PF00266"/>
    </source>
</evidence>
<dbReference type="PANTHER" id="PTHR11601:SF36">
    <property type="entry name" value="CYSTEINE DESULFURASE NIFS-RELATED"/>
    <property type="match status" value="1"/>
</dbReference>
<keyword evidence="5" id="KW-1185">Reference proteome</keyword>
<name>W4QGE5_9BACI</name>
<dbReference type="PANTHER" id="PTHR11601">
    <property type="entry name" value="CYSTEINE DESULFURYLASE FAMILY MEMBER"/>
    <property type="match status" value="1"/>
</dbReference>
<organism evidence="4 5">
    <name type="scientific">Halalkalibacter hemicellulosilyticusJCM 9152</name>
    <dbReference type="NCBI Taxonomy" id="1236971"/>
    <lineage>
        <taxon>Bacteria</taxon>
        <taxon>Bacillati</taxon>
        <taxon>Bacillota</taxon>
        <taxon>Bacilli</taxon>
        <taxon>Bacillales</taxon>
        <taxon>Bacillaceae</taxon>
        <taxon>Halalkalibacter</taxon>
    </lineage>
</organism>
<dbReference type="EMBL" id="BAUU01000011">
    <property type="protein sequence ID" value="GAE30399.1"/>
    <property type="molecule type" value="Genomic_DNA"/>
</dbReference>
<dbReference type="InterPro" id="IPR015424">
    <property type="entry name" value="PyrdxlP-dep_Trfase"/>
</dbReference>
<dbReference type="Gene3D" id="3.90.1150.10">
    <property type="entry name" value="Aspartate Aminotransferase, domain 1"/>
    <property type="match status" value="1"/>
</dbReference>
<dbReference type="InterPro" id="IPR015422">
    <property type="entry name" value="PyrdxlP-dep_Trfase_small"/>
</dbReference>
<feature type="domain" description="Aminotransferase class V" evidence="3">
    <location>
        <begin position="2"/>
        <end position="361"/>
    </location>
</feature>
<dbReference type="InterPro" id="IPR015421">
    <property type="entry name" value="PyrdxlP-dep_Trfase_major"/>
</dbReference>
<dbReference type="AlphaFoldDB" id="W4QGE5"/>
<accession>W4QGE5</accession>
<dbReference type="PIRSF" id="PIRSF005572">
    <property type="entry name" value="NifS"/>
    <property type="match status" value="1"/>
</dbReference>
<dbReference type="GO" id="GO:0003824">
    <property type="term" value="F:catalytic activity"/>
    <property type="evidence" value="ECO:0007669"/>
    <property type="project" value="UniProtKB-ARBA"/>
</dbReference>
<protein>
    <submittedName>
        <fullName evidence="4">Cysteine desulfurase</fullName>
    </submittedName>
</protein>
<evidence type="ECO:0000313" key="5">
    <source>
        <dbReference type="Proteomes" id="UP000018895"/>
    </source>
</evidence>
<dbReference type="STRING" id="1236971.JCM9152_1805"/>
<reference evidence="4" key="1">
    <citation type="journal article" date="2014" name="Genome Announc.">
        <title>Draft Genome Sequences of Three Alkaliphilic Bacillus Strains, Bacillus wakoensis JCM 9140T, Bacillus akibai JCM 9157T, and Bacillus hemicellulosilyticus JCM 9152T.</title>
        <authorList>
            <person name="Yuki M."/>
            <person name="Oshima K."/>
            <person name="Suda W."/>
            <person name="Oshida Y."/>
            <person name="Kitamura K."/>
            <person name="Iida T."/>
            <person name="Hattori M."/>
            <person name="Ohkuma M."/>
        </authorList>
    </citation>
    <scope>NUCLEOTIDE SEQUENCE [LARGE SCALE GENOMIC DNA]</scope>
    <source>
        <strain evidence="4">JCM 9152</strain>
    </source>
</reference>
<dbReference type="NCBIfam" id="NF002806">
    <property type="entry name" value="PRK02948.1"/>
    <property type="match status" value="1"/>
</dbReference>
<dbReference type="SUPFAM" id="SSF53383">
    <property type="entry name" value="PLP-dependent transferases"/>
    <property type="match status" value="1"/>
</dbReference>
<evidence type="ECO:0000313" key="4">
    <source>
        <dbReference type="EMBL" id="GAE30399.1"/>
    </source>
</evidence>
<evidence type="ECO:0000256" key="1">
    <source>
        <dbReference type="ARBA" id="ARBA00001933"/>
    </source>
</evidence>
<comment type="caution">
    <text evidence="4">The sequence shown here is derived from an EMBL/GenBank/DDBJ whole genome shotgun (WGS) entry which is preliminary data.</text>
</comment>
<dbReference type="RefSeq" id="WP_035343020.1">
    <property type="nucleotide sequence ID" value="NZ_BAUU01000011.1"/>
</dbReference>
<dbReference type="OrthoDB" id="9808002at2"/>
<keyword evidence="2" id="KW-0663">Pyridoxal phosphate</keyword>
<comment type="cofactor">
    <cofactor evidence="1">
        <name>pyridoxal 5'-phosphate</name>
        <dbReference type="ChEBI" id="CHEBI:597326"/>
    </cofactor>
</comment>
<proteinExistence type="predicted"/>
<dbReference type="Gene3D" id="3.40.640.10">
    <property type="entry name" value="Type I PLP-dependent aspartate aminotransferase-like (Major domain)"/>
    <property type="match status" value="1"/>
</dbReference>
<gene>
    <name evidence="4" type="ORF">JCM9152_1805</name>
</gene>
<dbReference type="Pfam" id="PF00266">
    <property type="entry name" value="Aminotran_5"/>
    <property type="match status" value="1"/>
</dbReference>
<dbReference type="InterPro" id="IPR000192">
    <property type="entry name" value="Aminotrans_V_dom"/>
</dbReference>
<sequence length="372" mass="41869">MIYFDYSATTPMSDIAIETYNRVARTFFGNSRSLHTHGQESADIVEYSRQSLAQILNCRPEELYFTGSGSESTFLALTGLAFAHKHKGKTILTTRGEHHSVHQALHYLEGFNFTIKYIPVDEFGRIQMTRLEHLLDDDVILASIGHANSEVGTIQDLTAIGQLLRKNDVLFHSDCVQTFGKLPIPLALLSSMSASAHKCYGPKGVGLTFIQSRLPWNPFFQGTTHEGGFRAGTVDTPAIAAFAAAAEEYFREQNKEMNRLSKLRLHFLQAFEQEKRIILEGHKVERLPFHLALRIKGIEGQLLMLECNRRGFSISTGSACRVGDTNPSSTLMSIGRTKEEAYELIRITFGRWTTLQDIDKLIVAIHEILERY</sequence>
<dbReference type="Proteomes" id="UP000018895">
    <property type="component" value="Unassembled WGS sequence"/>
</dbReference>
<dbReference type="InterPro" id="IPR016454">
    <property type="entry name" value="Cysteine_dSase"/>
</dbReference>